<keyword evidence="2" id="KW-1185">Reference proteome</keyword>
<dbReference type="PANTHER" id="PTHR35569">
    <property type="entry name" value="CYANAMIDE HYDRATASE DDI2-RELATED"/>
    <property type="match status" value="1"/>
</dbReference>
<keyword evidence="1" id="KW-0378">Hydrolase</keyword>
<protein>
    <submittedName>
        <fullName evidence="1">Phosphohydrolase</fullName>
    </submittedName>
</protein>
<evidence type="ECO:0000313" key="1">
    <source>
        <dbReference type="EMBL" id="QIS16635.1"/>
    </source>
</evidence>
<dbReference type="PANTHER" id="PTHR35569:SF1">
    <property type="entry name" value="CYANAMIDE HYDRATASE DDI2-RELATED"/>
    <property type="match status" value="1"/>
</dbReference>
<sequence length="247" mass="26363">MTAPTGMDWDWAIDTGGNLSGSQRRQQLGLFLAAAPQLIAGRVKLAMGRRGNGRCDLGDVPDSKLAKAAEIEARECLTPHVLEHSYRTYFFGRALYEFVGAPYDDELAYVASLLHDLKLEHPTPGRCFAVTGAERAVDFVKAHGATPEQAATIGAGIAAHLTVGVAQQLGDLGFVSAGAGTDVFGTGLAEMSPDWVAALLRQHPRHDFKRHMRAAVAAESAAVPGGRTKWLSTVGFQQLIQLAPFAE</sequence>
<dbReference type="GO" id="GO:0016787">
    <property type="term" value="F:hydrolase activity"/>
    <property type="evidence" value="ECO:0007669"/>
    <property type="project" value="UniProtKB-KW"/>
</dbReference>
<dbReference type="InterPro" id="IPR003607">
    <property type="entry name" value="HD/PDEase_dom"/>
</dbReference>
<dbReference type="SUPFAM" id="SSF109604">
    <property type="entry name" value="HD-domain/PDEase-like"/>
    <property type="match status" value="1"/>
</dbReference>
<gene>
    <name evidence="1" type="ORF">F5544_44160</name>
</gene>
<dbReference type="AlphaFoldDB" id="A0A6G9YTH8"/>
<organism evidence="1 2">
    <name type="scientific">Nocardia arthritidis</name>
    <dbReference type="NCBI Taxonomy" id="228602"/>
    <lineage>
        <taxon>Bacteria</taxon>
        <taxon>Bacillati</taxon>
        <taxon>Actinomycetota</taxon>
        <taxon>Actinomycetes</taxon>
        <taxon>Mycobacteriales</taxon>
        <taxon>Nocardiaceae</taxon>
        <taxon>Nocardia</taxon>
    </lineage>
</organism>
<accession>A0A6G9YTH8</accession>
<dbReference type="EMBL" id="CP046172">
    <property type="protein sequence ID" value="QIS16635.1"/>
    <property type="molecule type" value="Genomic_DNA"/>
</dbReference>
<proteinExistence type="predicted"/>
<dbReference type="Gene3D" id="1.10.3210.10">
    <property type="entry name" value="Hypothetical protein af1432"/>
    <property type="match status" value="1"/>
</dbReference>
<dbReference type="CDD" id="cd00077">
    <property type="entry name" value="HDc"/>
    <property type="match status" value="1"/>
</dbReference>
<reference evidence="1 2" key="1">
    <citation type="journal article" date="2019" name="ACS Chem. Biol.">
        <title>Identification and Mobilization of a Cryptic Antibiotic Biosynthesis Gene Locus from a Human-Pathogenic Nocardia Isolate.</title>
        <authorList>
            <person name="Herisse M."/>
            <person name="Ishida K."/>
            <person name="Porter J.L."/>
            <person name="Howden B."/>
            <person name="Hertweck C."/>
            <person name="Stinear T.P."/>
            <person name="Pidot S.J."/>
        </authorList>
    </citation>
    <scope>NUCLEOTIDE SEQUENCE [LARGE SCALE GENOMIC DNA]</scope>
    <source>
        <strain evidence="1 2">AUSMDU00012717</strain>
    </source>
</reference>
<name>A0A6G9YTH8_9NOCA</name>
<evidence type="ECO:0000313" key="2">
    <source>
        <dbReference type="Proteomes" id="UP000503540"/>
    </source>
</evidence>
<dbReference type="Proteomes" id="UP000503540">
    <property type="component" value="Chromosome"/>
</dbReference>
<dbReference type="KEGG" id="nah:F5544_44160"/>